<organism evidence="2 3">
    <name type="scientific">Ilyodon furcidens</name>
    <name type="common">goldbreast splitfin</name>
    <dbReference type="NCBI Taxonomy" id="33524"/>
    <lineage>
        <taxon>Eukaryota</taxon>
        <taxon>Metazoa</taxon>
        <taxon>Chordata</taxon>
        <taxon>Craniata</taxon>
        <taxon>Vertebrata</taxon>
        <taxon>Euteleostomi</taxon>
        <taxon>Actinopterygii</taxon>
        <taxon>Neopterygii</taxon>
        <taxon>Teleostei</taxon>
        <taxon>Neoteleostei</taxon>
        <taxon>Acanthomorphata</taxon>
        <taxon>Ovalentaria</taxon>
        <taxon>Atherinomorphae</taxon>
        <taxon>Cyprinodontiformes</taxon>
        <taxon>Goodeidae</taxon>
        <taxon>Ilyodon</taxon>
    </lineage>
</organism>
<evidence type="ECO:0000256" key="1">
    <source>
        <dbReference type="SAM" id="MobiDB-lite"/>
    </source>
</evidence>
<evidence type="ECO:0000313" key="2">
    <source>
        <dbReference type="EMBL" id="MEQ2222136.1"/>
    </source>
</evidence>
<gene>
    <name evidence="2" type="ORF">ILYODFUR_022853</name>
</gene>
<reference evidence="2 3" key="1">
    <citation type="submission" date="2021-06" db="EMBL/GenBank/DDBJ databases">
        <authorList>
            <person name="Palmer J.M."/>
        </authorList>
    </citation>
    <scope>NUCLEOTIDE SEQUENCE [LARGE SCALE GENOMIC DNA]</scope>
    <source>
        <strain evidence="3">if_2019</strain>
        <tissue evidence="2">Muscle</tissue>
    </source>
</reference>
<proteinExistence type="predicted"/>
<dbReference type="Proteomes" id="UP001482620">
    <property type="component" value="Unassembled WGS sequence"/>
</dbReference>
<comment type="caution">
    <text evidence="2">The sequence shown here is derived from an EMBL/GenBank/DDBJ whole genome shotgun (WGS) entry which is preliminary data.</text>
</comment>
<feature type="compositionally biased region" description="Basic and acidic residues" evidence="1">
    <location>
        <begin position="94"/>
        <end position="103"/>
    </location>
</feature>
<sequence>MGSCVSHYSGQVPVSHARDRELPKVIPLPARVNLGLVFGDPHEGHANQADPPVAASEGSASLREPEEDGNHSHLSHSPASSQCSATYSNLGKNSSEEKYLLLL</sequence>
<protein>
    <submittedName>
        <fullName evidence="2">Uncharacterized protein</fullName>
    </submittedName>
</protein>
<accession>A0ABV0SNV5</accession>
<keyword evidence="3" id="KW-1185">Reference proteome</keyword>
<feature type="region of interest" description="Disordered" evidence="1">
    <location>
        <begin position="1"/>
        <end position="22"/>
    </location>
</feature>
<dbReference type="EMBL" id="JAHRIQ010002556">
    <property type="protein sequence ID" value="MEQ2222136.1"/>
    <property type="molecule type" value="Genomic_DNA"/>
</dbReference>
<feature type="region of interest" description="Disordered" evidence="1">
    <location>
        <begin position="37"/>
        <end position="103"/>
    </location>
</feature>
<name>A0ABV0SNV5_9TELE</name>
<evidence type="ECO:0000313" key="3">
    <source>
        <dbReference type="Proteomes" id="UP001482620"/>
    </source>
</evidence>
<feature type="compositionally biased region" description="Polar residues" evidence="1">
    <location>
        <begin position="75"/>
        <end position="93"/>
    </location>
</feature>